<protein>
    <submittedName>
        <fullName evidence="2">Uncharacterized protein</fullName>
    </submittedName>
</protein>
<proteinExistence type="predicted"/>
<accession>A0A4U8V0L1</accession>
<keyword evidence="3" id="KW-1185">Reference proteome</keyword>
<feature type="compositionally biased region" description="Basic and acidic residues" evidence="1">
    <location>
        <begin position="205"/>
        <end position="215"/>
    </location>
</feature>
<dbReference type="AlphaFoldDB" id="A0A4U8V0L1"/>
<comment type="caution">
    <text evidence="2">The sequence shown here is derived from an EMBL/GenBank/DDBJ whole genome shotgun (WGS) entry which is preliminary data.</text>
</comment>
<reference evidence="2 3" key="2">
    <citation type="journal article" date="2019" name="G3 (Bethesda)">
        <title>Hybrid Assembly of the Genome of the Entomopathogenic Nematode Steinernema carpocapsae Identifies the X-Chromosome.</title>
        <authorList>
            <person name="Serra L."/>
            <person name="Macchietto M."/>
            <person name="Macias-Munoz A."/>
            <person name="McGill C.J."/>
            <person name="Rodriguez I.M."/>
            <person name="Rodriguez B."/>
            <person name="Murad R."/>
            <person name="Mortazavi A."/>
        </authorList>
    </citation>
    <scope>NUCLEOTIDE SEQUENCE [LARGE SCALE GENOMIC DNA]</scope>
    <source>
        <strain evidence="2 3">ALL</strain>
    </source>
</reference>
<feature type="region of interest" description="Disordered" evidence="1">
    <location>
        <begin position="98"/>
        <end position="324"/>
    </location>
</feature>
<feature type="compositionally biased region" description="Basic and acidic residues" evidence="1">
    <location>
        <begin position="150"/>
        <end position="164"/>
    </location>
</feature>
<name>A0A4U8V0L1_STECR</name>
<evidence type="ECO:0000313" key="2">
    <source>
        <dbReference type="EMBL" id="TMS39312.1"/>
    </source>
</evidence>
<organism evidence="2 3">
    <name type="scientific">Steinernema carpocapsae</name>
    <name type="common">Entomopathogenic nematode</name>
    <dbReference type="NCBI Taxonomy" id="34508"/>
    <lineage>
        <taxon>Eukaryota</taxon>
        <taxon>Metazoa</taxon>
        <taxon>Ecdysozoa</taxon>
        <taxon>Nematoda</taxon>
        <taxon>Chromadorea</taxon>
        <taxon>Rhabditida</taxon>
        <taxon>Tylenchina</taxon>
        <taxon>Panagrolaimomorpha</taxon>
        <taxon>Strongyloidoidea</taxon>
        <taxon>Steinernematidae</taxon>
        <taxon>Steinernema</taxon>
    </lineage>
</organism>
<feature type="compositionally biased region" description="Basic and acidic residues" evidence="1">
    <location>
        <begin position="294"/>
        <end position="313"/>
    </location>
</feature>
<gene>
    <name evidence="2" type="ORF">L596_005860</name>
</gene>
<feature type="compositionally biased region" description="Basic and acidic residues" evidence="1">
    <location>
        <begin position="224"/>
        <end position="235"/>
    </location>
</feature>
<evidence type="ECO:0000313" key="3">
    <source>
        <dbReference type="Proteomes" id="UP000298663"/>
    </source>
</evidence>
<feature type="compositionally biased region" description="Basic and acidic residues" evidence="1">
    <location>
        <begin position="248"/>
        <end position="257"/>
    </location>
</feature>
<sequence>MRTTTSFKTNGPKFAPRKDIRGATGASSNSEQHDRTASQGLPKPAKSQLTTEGRRPKPLCDPKIASTEPRPKMMGDEHPFFQDLLKSASKTTTSAIARVNARFPKPGGPTERRDHAPGRITKRNRDNEEEAGFRKTKVNDVGPVVKRMKKQENPEKKDQKRDEAQETNSNAKLHGRKTALAEPQTQEQKKEEKPQLPKLLKISKRSQDVEKKEQQLKVPVLSKTPEDSTSKKNAEETLGTAAPALKQNIEEDHELNKSRMGLQTQEQNKEKGPQPQKNANEPKPSQLPTSPAAKENEKQPKSGVTKREEEKGQENPSQIPVSAVDKNAAEDRNLVLLCWTAAVAFGLNKLTGETKPVPWLKKMNTPRIRAIATAYFLFLSDKIRAETCTQERLEKATVPPLFLLQFGLRLIARLPQTFEQPTRTDEEWCKFLDLLDVVYREGFPVKFREAS</sequence>
<dbReference type="Proteomes" id="UP000298663">
    <property type="component" value="Unassembled WGS sequence"/>
</dbReference>
<evidence type="ECO:0000256" key="1">
    <source>
        <dbReference type="SAM" id="MobiDB-lite"/>
    </source>
</evidence>
<reference evidence="2 3" key="1">
    <citation type="journal article" date="2015" name="Genome Biol.">
        <title>Comparative genomics of Steinernema reveals deeply conserved gene regulatory networks.</title>
        <authorList>
            <person name="Dillman A.R."/>
            <person name="Macchietto M."/>
            <person name="Porter C.F."/>
            <person name="Rogers A."/>
            <person name="Williams B."/>
            <person name="Antoshechkin I."/>
            <person name="Lee M.M."/>
            <person name="Goodwin Z."/>
            <person name="Lu X."/>
            <person name="Lewis E.E."/>
            <person name="Goodrich-Blair H."/>
            <person name="Stock S.P."/>
            <person name="Adams B.J."/>
            <person name="Sternberg P.W."/>
            <person name="Mortazavi A."/>
        </authorList>
    </citation>
    <scope>NUCLEOTIDE SEQUENCE [LARGE SCALE GENOMIC DNA]</scope>
    <source>
        <strain evidence="2 3">ALL</strain>
    </source>
</reference>
<dbReference type="EMBL" id="AZBU02000001">
    <property type="protein sequence ID" value="TMS39312.1"/>
    <property type="molecule type" value="Genomic_DNA"/>
</dbReference>
<feature type="region of interest" description="Disordered" evidence="1">
    <location>
        <begin position="1"/>
        <end position="77"/>
    </location>
</feature>